<dbReference type="Gene3D" id="1.10.3080.10">
    <property type="entry name" value="Clc chloride channel"/>
    <property type="match status" value="1"/>
</dbReference>
<evidence type="ECO:0000256" key="3">
    <source>
        <dbReference type="ARBA" id="ARBA00022692"/>
    </source>
</evidence>
<reference evidence="10 11" key="1">
    <citation type="journal article" date="2021" name="MBio">
        <title>A New Model Trypanosomatid, Novymonas esmeraldas: Genomic Perception of Its 'Candidatus Pandoraea novymonadis' Endosymbiont.</title>
        <authorList>
            <person name="Zakharova A."/>
            <person name="Saura A."/>
            <person name="Butenko A."/>
            <person name="Podesvova L."/>
            <person name="Warmusova S."/>
            <person name="Kostygov A.Y."/>
            <person name="Nenarokova A."/>
            <person name="Lukes J."/>
            <person name="Opperdoes F.R."/>
            <person name="Yurchenko V."/>
        </authorList>
    </citation>
    <scope>NUCLEOTIDE SEQUENCE [LARGE SCALE GENOMIC DNA]</scope>
    <source>
        <strain evidence="10 11">E262AT.01</strain>
    </source>
</reference>
<evidence type="ECO:0000256" key="6">
    <source>
        <dbReference type="ARBA" id="ARBA00023136"/>
    </source>
</evidence>
<dbReference type="GO" id="GO:0005886">
    <property type="term" value="C:plasma membrane"/>
    <property type="evidence" value="ECO:0007669"/>
    <property type="project" value="TreeGrafter"/>
</dbReference>
<gene>
    <name evidence="10" type="ORF">NESM_000408000</name>
</gene>
<evidence type="ECO:0000256" key="7">
    <source>
        <dbReference type="ARBA" id="ARBA00023214"/>
    </source>
</evidence>
<dbReference type="InterPro" id="IPR001807">
    <property type="entry name" value="ClC"/>
</dbReference>
<keyword evidence="2" id="KW-0813">Transport</keyword>
<evidence type="ECO:0000256" key="8">
    <source>
        <dbReference type="SAM" id="MobiDB-lite"/>
    </source>
</evidence>
<dbReference type="InterPro" id="IPR014743">
    <property type="entry name" value="Cl-channel_core"/>
</dbReference>
<dbReference type="EMBL" id="JAECZO010000043">
    <property type="protein sequence ID" value="KAK7194868.1"/>
    <property type="molecule type" value="Genomic_DNA"/>
</dbReference>
<dbReference type="PRINTS" id="PR00762">
    <property type="entry name" value="CLCHANNEL"/>
</dbReference>
<organism evidence="10 11">
    <name type="scientific">Novymonas esmeraldas</name>
    <dbReference type="NCBI Taxonomy" id="1808958"/>
    <lineage>
        <taxon>Eukaryota</taxon>
        <taxon>Discoba</taxon>
        <taxon>Euglenozoa</taxon>
        <taxon>Kinetoplastea</taxon>
        <taxon>Metakinetoplastina</taxon>
        <taxon>Trypanosomatida</taxon>
        <taxon>Trypanosomatidae</taxon>
        <taxon>Novymonas</taxon>
    </lineage>
</organism>
<dbReference type="Proteomes" id="UP001430356">
    <property type="component" value="Unassembled WGS sequence"/>
</dbReference>
<dbReference type="Pfam" id="PF00654">
    <property type="entry name" value="Voltage_CLC"/>
    <property type="match status" value="1"/>
</dbReference>
<keyword evidence="4 9" id="KW-1133">Transmembrane helix</keyword>
<feature type="transmembrane region" description="Helical" evidence="9">
    <location>
        <begin position="204"/>
        <end position="226"/>
    </location>
</feature>
<dbReference type="GO" id="GO:0005794">
    <property type="term" value="C:Golgi apparatus"/>
    <property type="evidence" value="ECO:0007669"/>
    <property type="project" value="TreeGrafter"/>
</dbReference>
<feature type="region of interest" description="Disordered" evidence="8">
    <location>
        <begin position="1"/>
        <end position="20"/>
    </location>
</feature>
<evidence type="ECO:0000256" key="1">
    <source>
        <dbReference type="ARBA" id="ARBA00004141"/>
    </source>
</evidence>
<dbReference type="AlphaFoldDB" id="A0AAW0EPU3"/>
<dbReference type="SUPFAM" id="SSF81340">
    <property type="entry name" value="Clc chloride channel"/>
    <property type="match status" value="1"/>
</dbReference>
<evidence type="ECO:0000313" key="11">
    <source>
        <dbReference type="Proteomes" id="UP001430356"/>
    </source>
</evidence>
<feature type="transmembrane region" description="Helical" evidence="9">
    <location>
        <begin position="373"/>
        <end position="393"/>
    </location>
</feature>
<name>A0AAW0EPU3_9TRYP</name>
<protein>
    <submittedName>
        <fullName evidence="10">CLC-type chloride channel</fullName>
    </submittedName>
</protein>
<sequence>MSHHRSADVSGGGGSDGGGIPSLVTNVPEADWATIDWISSHTEAAEVAALRRRNDIASAAGAAAGPSASTYGDTWSVYRPEGEAFLAALVCGITLGALGVFSDACAHWVSAFRSGICANFFWLGRGMCCVDSHECAEYYSWGEFFLGRDNQVIAVVDFVMYVVFSTAAALAAAYLCKTYAPYASGGGIAEVKTIVSGHHMRRYLGGWTLATKVIGMCFSTGSGLTVGKEGPFVHIGACVGGIVASAFPSYQHEVKKRELITAGAGGGMAVAFGAPVGGVIFALEEVSTSYDFKALMAALLCGVTAVLLQSRVDLWHTGRIVQFSVNYQHNWHFFELPMFAAIGCFGGLMGSTFSVVNLRVGRWRKKHVRQWRLVEVAVVAAITGVVNFVTPYGSGSMLELLGDCFQDCTPSSTIEMCEHGDVRAFFSLLTTATAKFVLFMYTVGTFIPAGILVPSLAIGALYGRAFGMMFRALHETYADAYVFTECDGQDLCVIPGVYAIVGAAAMLTGVTRMTICLAIIMFELTGSLEYMVPVIIGILCAKAAGEAVGVEGTYEIGIEESKLPYLDPKKEFRLRFAAADVYAGRQFTVLTAYGLQVRDINVLVAKMNVTGFPVVESAEDTTLLGYAPMKKMVRAIQVAAARSSDVSLDTYIRFKPAPSYSNDPTFLEVDLTGIVESCLLQVEPECSVKKLLYLFKSLGTHHIVVCRYSKFEGFISKKDIISFMRVKEREEHMEDDELERERREAARERRHHHEAATPVTTALRTAAPRTLVAEAAVRPPRA</sequence>
<keyword evidence="11" id="KW-1185">Reference proteome</keyword>
<feature type="transmembrane region" description="Helical" evidence="9">
    <location>
        <begin position="338"/>
        <end position="361"/>
    </location>
</feature>
<dbReference type="GO" id="GO:0005769">
    <property type="term" value="C:early endosome"/>
    <property type="evidence" value="ECO:0007669"/>
    <property type="project" value="TreeGrafter"/>
</dbReference>
<dbReference type="Gene3D" id="3.10.580.20">
    <property type="match status" value="1"/>
</dbReference>
<dbReference type="PANTHER" id="PTHR45711">
    <property type="entry name" value="CHLORIDE CHANNEL PROTEIN"/>
    <property type="match status" value="1"/>
</dbReference>
<evidence type="ECO:0000256" key="2">
    <source>
        <dbReference type="ARBA" id="ARBA00022448"/>
    </source>
</evidence>
<evidence type="ECO:0000256" key="9">
    <source>
        <dbReference type="SAM" id="Phobius"/>
    </source>
</evidence>
<dbReference type="GO" id="GO:0005247">
    <property type="term" value="F:voltage-gated chloride channel activity"/>
    <property type="evidence" value="ECO:0007669"/>
    <property type="project" value="TreeGrafter"/>
</dbReference>
<feature type="transmembrane region" description="Helical" evidence="9">
    <location>
        <begin position="152"/>
        <end position="175"/>
    </location>
</feature>
<dbReference type="InterPro" id="IPR046342">
    <property type="entry name" value="CBS_dom_sf"/>
</dbReference>
<dbReference type="PANTHER" id="PTHR45711:SF6">
    <property type="entry name" value="CHLORIDE CHANNEL PROTEIN"/>
    <property type="match status" value="1"/>
</dbReference>
<feature type="compositionally biased region" description="Gly residues" evidence="8">
    <location>
        <begin position="10"/>
        <end position="20"/>
    </location>
</feature>
<evidence type="ECO:0000256" key="5">
    <source>
        <dbReference type="ARBA" id="ARBA00023065"/>
    </source>
</evidence>
<feature type="transmembrane region" description="Helical" evidence="9">
    <location>
        <begin position="84"/>
        <end position="102"/>
    </location>
</feature>
<dbReference type="CDD" id="cd03684">
    <property type="entry name" value="ClC_3_like"/>
    <property type="match status" value="1"/>
</dbReference>
<keyword evidence="7" id="KW-0868">Chloride</keyword>
<keyword evidence="3 9" id="KW-0812">Transmembrane</keyword>
<feature type="region of interest" description="Disordered" evidence="8">
    <location>
        <begin position="732"/>
        <end position="761"/>
    </location>
</feature>
<feature type="transmembrane region" description="Helical" evidence="9">
    <location>
        <begin position="438"/>
        <end position="462"/>
    </location>
</feature>
<keyword evidence="6 9" id="KW-0472">Membrane</keyword>
<dbReference type="SUPFAM" id="SSF54631">
    <property type="entry name" value="CBS-domain pair"/>
    <property type="match status" value="1"/>
</dbReference>
<proteinExistence type="predicted"/>
<feature type="transmembrane region" description="Helical" evidence="9">
    <location>
        <begin position="262"/>
        <end position="283"/>
    </location>
</feature>
<comment type="caution">
    <text evidence="10">The sequence shown here is derived from an EMBL/GenBank/DDBJ whole genome shotgun (WGS) entry which is preliminary data.</text>
</comment>
<feature type="transmembrane region" description="Helical" evidence="9">
    <location>
        <begin position="232"/>
        <end position="250"/>
    </location>
</feature>
<evidence type="ECO:0000256" key="4">
    <source>
        <dbReference type="ARBA" id="ARBA00022989"/>
    </source>
</evidence>
<keyword evidence="5" id="KW-0406">Ion transport</keyword>
<evidence type="ECO:0000313" key="10">
    <source>
        <dbReference type="EMBL" id="KAK7194868.1"/>
    </source>
</evidence>
<accession>A0AAW0EPU3</accession>
<comment type="subcellular location">
    <subcellularLocation>
        <location evidence="1">Membrane</location>
        <topology evidence="1">Multi-pass membrane protein</topology>
    </subcellularLocation>
</comment>